<comment type="caution">
    <text evidence="2">The sequence shown here is derived from an EMBL/GenBank/DDBJ whole genome shotgun (WGS) entry which is preliminary data.</text>
</comment>
<evidence type="ECO:0000313" key="3">
    <source>
        <dbReference type="Proteomes" id="UP001501771"/>
    </source>
</evidence>
<sequence>MRAADLLGRETSAGPGRGSARMVLDVEYALDGLVADLVRHELDRGGRVHVVLVLPRLGWSTDAALVAVRRSRIAAARERRLEELAVIAGPRSAQVTVRTRRHRWRRPTTGQYREHRLTHHPTQEGSNVR</sequence>
<evidence type="ECO:0000313" key="2">
    <source>
        <dbReference type="EMBL" id="GAA2143983.1"/>
    </source>
</evidence>
<dbReference type="Proteomes" id="UP001501771">
    <property type="component" value="Unassembled WGS sequence"/>
</dbReference>
<proteinExistence type="predicted"/>
<feature type="region of interest" description="Disordered" evidence="1">
    <location>
        <begin position="98"/>
        <end position="129"/>
    </location>
</feature>
<accession>A0ABN2ZLC3</accession>
<dbReference type="EMBL" id="BAAAQR010000004">
    <property type="protein sequence ID" value="GAA2143983.1"/>
    <property type="molecule type" value="Genomic_DNA"/>
</dbReference>
<evidence type="ECO:0000256" key="1">
    <source>
        <dbReference type="SAM" id="MobiDB-lite"/>
    </source>
</evidence>
<keyword evidence="3" id="KW-1185">Reference proteome</keyword>
<organism evidence="2 3">
    <name type="scientific">Nocardioides koreensis</name>
    <dbReference type="NCBI Taxonomy" id="433651"/>
    <lineage>
        <taxon>Bacteria</taxon>
        <taxon>Bacillati</taxon>
        <taxon>Actinomycetota</taxon>
        <taxon>Actinomycetes</taxon>
        <taxon>Propionibacteriales</taxon>
        <taxon>Nocardioidaceae</taxon>
        <taxon>Nocardioides</taxon>
    </lineage>
</organism>
<gene>
    <name evidence="2" type="ORF">GCM10009844_17000</name>
</gene>
<name>A0ABN2ZLC3_9ACTN</name>
<protein>
    <submittedName>
        <fullName evidence="2">Uncharacterized protein</fullName>
    </submittedName>
</protein>
<reference evidence="2 3" key="1">
    <citation type="journal article" date="2019" name="Int. J. Syst. Evol. Microbiol.">
        <title>The Global Catalogue of Microorganisms (GCM) 10K type strain sequencing project: providing services to taxonomists for standard genome sequencing and annotation.</title>
        <authorList>
            <consortium name="The Broad Institute Genomics Platform"/>
            <consortium name="The Broad Institute Genome Sequencing Center for Infectious Disease"/>
            <person name="Wu L."/>
            <person name="Ma J."/>
        </authorList>
    </citation>
    <scope>NUCLEOTIDE SEQUENCE [LARGE SCALE GENOMIC DNA]</scope>
    <source>
        <strain evidence="2 3">JCM 16022</strain>
    </source>
</reference>